<dbReference type="EMBL" id="BAAATM010000003">
    <property type="protein sequence ID" value="GAA2519150.1"/>
    <property type="molecule type" value="Genomic_DNA"/>
</dbReference>
<keyword evidence="1" id="KW-0812">Transmembrane</keyword>
<sequence>MTIPSPALPQPQDPAASAVPAGEQAAVVTSADATVADMRAVARWTIMANAAVGGLVLAGFPLAAIGKIHGLRDIALAGGGLAVALLGVFWAIWSTGEVLTPRFTTLRSLREPPLADLRAEIDAAPELFFGPFGTTVEELGHACRTHTTVAVNLTALLARERDDELRAELDRALAAARANIAHASARRRALVELAHAWQVRGALRRARVHTMLGSLLVVTGAVLFLLATGGG</sequence>
<proteinExistence type="predicted"/>
<keyword evidence="1" id="KW-1133">Transmembrane helix</keyword>
<dbReference type="RefSeq" id="WP_344534355.1">
    <property type="nucleotide sequence ID" value="NZ_BAAATM010000003.1"/>
</dbReference>
<evidence type="ECO:0000256" key="1">
    <source>
        <dbReference type="SAM" id="Phobius"/>
    </source>
</evidence>
<comment type="caution">
    <text evidence="2">The sequence shown here is derived from an EMBL/GenBank/DDBJ whole genome shotgun (WGS) entry which is preliminary data.</text>
</comment>
<accession>A0ABN3NCU3</accession>
<feature type="transmembrane region" description="Helical" evidence="1">
    <location>
        <begin position="74"/>
        <end position="93"/>
    </location>
</feature>
<gene>
    <name evidence="2" type="ORF">GCM10010423_09270</name>
</gene>
<organism evidence="2 3">
    <name type="scientific">Streptomyces levis</name>
    <dbReference type="NCBI Taxonomy" id="285566"/>
    <lineage>
        <taxon>Bacteria</taxon>
        <taxon>Bacillati</taxon>
        <taxon>Actinomycetota</taxon>
        <taxon>Actinomycetes</taxon>
        <taxon>Kitasatosporales</taxon>
        <taxon>Streptomycetaceae</taxon>
        <taxon>Streptomyces</taxon>
    </lineage>
</organism>
<protein>
    <recommendedName>
        <fullName evidence="4">Integral membrane protein</fullName>
    </recommendedName>
</protein>
<keyword evidence="1" id="KW-0472">Membrane</keyword>
<reference evidence="2 3" key="1">
    <citation type="journal article" date="2019" name="Int. J. Syst. Evol. Microbiol.">
        <title>The Global Catalogue of Microorganisms (GCM) 10K type strain sequencing project: providing services to taxonomists for standard genome sequencing and annotation.</title>
        <authorList>
            <consortium name="The Broad Institute Genomics Platform"/>
            <consortium name="The Broad Institute Genome Sequencing Center for Infectious Disease"/>
            <person name="Wu L."/>
            <person name="Ma J."/>
        </authorList>
    </citation>
    <scope>NUCLEOTIDE SEQUENCE [LARGE SCALE GENOMIC DNA]</scope>
    <source>
        <strain evidence="2 3">JCM 6924</strain>
    </source>
</reference>
<evidence type="ECO:0008006" key="4">
    <source>
        <dbReference type="Google" id="ProtNLM"/>
    </source>
</evidence>
<evidence type="ECO:0000313" key="2">
    <source>
        <dbReference type="EMBL" id="GAA2519150.1"/>
    </source>
</evidence>
<name>A0ABN3NCU3_9ACTN</name>
<evidence type="ECO:0000313" key="3">
    <source>
        <dbReference type="Proteomes" id="UP001501095"/>
    </source>
</evidence>
<feature type="transmembrane region" description="Helical" evidence="1">
    <location>
        <begin position="208"/>
        <end position="227"/>
    </location>
</feature>
<keyword evidence="3" id="KW-1185">Reference proteome</keyword>
<feature type="transmembrane region" description="Helical" evidence="1">
    <location>
        <begin position="46"/>
        <end position="68"/>
    </location>
</feature>
<dbReference type="Proteomes" id="UP001501095">
    <property type="component" value="Unassembled WGS sequence"/>
</dbReference>